<evidence type="ECO:0000259" key="3">
    <source>
        <dbReference type="SMART" id="SM00385"/>
    </source>
</evidence>
<dbReference type="PANTHER" id="PTHR10026">
    <property type="entry name" value="CYCLIN"/>
    <property type="match status" value="1"/>
</dbReference>
<evidence type="ECO:0000313" key="4">
    <source>
        <dbReference type="EMBL" id="EDV20887.1"/>
    </source>
</evidence>
<gene>
    <name evidence="4" type="ORF">TRIADDRAFT_31077</name>
</gene>
<dbReference type="eggNOG" id="KOG0834">
    <property type="taxonomic scope" value="Eukaryota"/>
</dbReference>
<name>B3S8H5_TRIAD</name>
<keyword evidence="5" id="KW-1185">Reference proteome</keyword>
<dbReference type="Proteomes" id="UP000009022">
    <property type="component" value="Unassembled WGS sequence"/>
</dbReference>
<dbReference type="KEGG" id="tad:TRIADDRAFT_31077"/>
<dbReference type="RefSeq" id="XP_002116531.1">
    <property type="nucleotide sequence ID" value="XM_002116495.1"/>
</dbReference>
<proteinExistence type="inferred from homology"/>
<evidence type="ECO:0000313" key="5">
    <source>
        <dbReference type="Proteomes" id="UP000009022"/>
    </source>
</evidence>
<comment type="similarity">
    <text evidence="2">Belongs to the cyclin family.</text>
</comment>
<sequence length="195" mass="21998">MATANASSSGSSSSSCNAADFAVTNFYFSDTELQNTPSRRNDISVATELYYRQTCALCIQELGMKLGANQLTINTALVYMHRFYMFHSLASYNLKNIAACAIFLASKSEEHPNKLNKVITAAYEYFSHESSPLDPKSEKFLKLSQDLVDNEYAMFFTTGFDIEIMHPHTHVIKCLHGLKGKTCIIFHSFYNILWI</sequence>
<organism evidence="4 5">
    <name type="scientific">Trichoplax adhaerens</name>
    <name type="common">Trichoplax reptans</name>
    <dbReference type="NCBI Taxonomy" id="10228"/>
    <lineage>
        <taxon>Eukaryota</taxon>
        <taxon>Metazoa</taxon>
        <taxon>Placozoa</taxon>
        <taxon>Uniplacotomia</taxon>
        <taxon>Trichoplacea</taxon>
        <taxon>Trichoplacidae</taxon>
        <taxon>Trichoplax</taxon>
    </lineage>
</organism>
<dbReference type="InterPro" id="IPR043198">
    <property type="entry name" value="Cyclin/Ssn8"/>
</dbReference>
<feature type="domain" description="Cyclin-like" evidence="3">
    <location>
        <begin position="57"/>
        <end position="142"/>
    </location>
</feature>
<dbReference type="InterPro" id="IPR036915">
    <property type="entry name" value="Cyclin-like_sf"/>
</dbReference>
<dbReference type="InterPro" id="IPR013763">
    <property type="entry name" value="Cyclin-like_dom"/>
</dbReference>
<dbReference type="GeneID" id="6757810"/>
<dbReference type="EMBL" id="DS985256">
    <property type="protein sequence ID" value="EDV20887.1"/>
    <property type="molecule type" value="Genomic_DNA"/>
</dbReference>
<dbReference type="SMART" id="SM00385">
    <property type="entry name" value="CYCLIN"/>
    <property type="match status" value="1"/>
</dbReference>
<dbReference type="GO" id="GO:0061575">
    <property type="term" value="F:cyclin-dependent protein serine/threonine kinase activator activity"/>
    <property type="evidence" value="ECO:0000318"/>
    <property type="project" value="GO_Central"/>
</dbReference>
<dbReference type="OrthoDB" id="25002at2759"/>
<dbReference type="GO" id="GO:0045944">
    <property type="term" value="P:positive regulation of transcription by RNA polymerase II"/>
    <property type="evidence" value="ECO:0000318"/>
    <property type="project" value="GO_Central"/>
</dbReference>
<dbReference type="AlphaFoldDB" id="B3S8H5"/>
<dbReference type="SUPFAM" id="SSF47954">
    <property type="entry name" value="Cyclin-like"/>
    <property type="match status" value="1"/>
</dbReference>
<accession>B3S8H5</accession>
<dbReference type="STRING" id="10228.B3S8H5"/>
<dbReference type="InterPro" id="IPR006671">
    <property type="entry name" value="Cyclin_N"/>
</dbReference>
<dbReference type="GO" id="GO:0005634">
    <property type="term" value="C:nucleus"/>
    <property type="evidence" value="ECO:0000318"/>
    <property type="project" value="GO_Central"/>
</dbReference>
<reference evidence="4 5" key="1">
    <citation type="journal article" date="2008" name="Nature">
        <title>The Trichoplax genome and the nature of placozoans.</title>
        <authorList>
            <person name="Srivastava M."/>
            <person name="Begovic E."/>
            <person name="Chapman J."/>
            <person name="Putnam N.H."/>
            <person name="Hellsten U."/>
            <person name="Kawashima T."/>
            <person name="Kuo A."/>
            <person name="Mitros T."/>
            <person name="Salamov A."/>
            <person name="Carpenter M.L."/>
            <person name="Signorovitch A.Y."/>
            <person name="Moreno M.A."/>
            <person name="Kamm K."/>
            <person name="Grimwood J."/>
            <person name="Schmutz J."/>
            <person name="Shapiro H."/>
            <person name="Grigoriev I.V."/>
            <person name="Buss L.W."/>
            <person name="Schierwater B."/>
            <person name="Dellaporta S.L."/>
            <person name="Rokhsar D.S."/>
        </authorList>
    </citation>
    <scope>NUCLEOTIDE SEQUENCE [LARGE SCALE GENOMIC DNA]</scope>
    <source>
        <strain evidence="4 5">Grell-BS-1999</strain>
    </source>
</reference>
<dbReference type="InParanoid" id="B3S8H5"/>
<keyword evidence="1 2" id="KW-0195">Cyclin</keyword>
<dbReference type="HOGENOM" id="CLU_022000_4_2_1"/>
<dbReference type="GO" id="GO:0008024">
    <property type="term" value="C:cyclin/CDK positive transcription elongation factor complex"/>
    <property type="evidence" value="ECO:0000318"/>
    <property type="project" value="GO_Central"/>
</dbReference>
<dbReference type="Pfam" id="PF00134">
    <property type="entry name" value="Cyclin_N"/>
    <property type="match status" value="1"/>
</dbReference>
<dbReference type="Gene3D" id="1.10.472.10">
    <property type="entry name" value="Cyclin-like"/>
    <property type="match status" value="1"/>
</dbReference>
<evidence type="ECO:0000256" key="2">
    <source>
        <dbReference type="RuleBase" id="RU000383"/>
    </source>
</evidence>
<dbReference type="OMA" id="YEYFSHE"/>
<dbReference type="CTD" id="6757810"/>
<dbReference type="GO" id="GO:0032786">
    <property type="term" value="P:positive regulation of DNA-templated transcription, elongation"/>
    <property type="evidence" value="ECO:0000318"/>
    <property type="project" value="GO_Central"/>
</dbReference>
<protein>
    <recommendedName>
        <fullName evidence="3">Cyclin-like domain-containing protein</fullName>
    </recommendedName>
</protein>
<evidence type="ECO:0000256" key="1">
    <source>
        <dbReference type="ARBA" id="ARBA00023127"/>
    </source>
</evidence>
<dbReference type="PhylomeDB" id="B3S8H5"/>